<evidence type="ECO:0000313" key="4">
    <source>
        <dbReference type="EMBL" id="CAA9278586.1"/>
    </source>
</evidence>
<dbReference type="InterPro" id="IPR020023">
    <property type="entry name" value="PseG"/>
</dbReference>
<organism evidence="4">
    <name type="scientific">uncultured Adhaeribacter sp</name>
    <dbReference type="NCBI Taxonomy" id="448109"/>
    <lineage>
        <taxon>Bacteria</taxon>
        <taxon>Pseudomonadati</taxon>
        <taxon>Bacteroidota</taxon>
        <taxon>Cytophagia</taxon>
        <taxon>Cytophagales</taxon>
        <taxon>Hymenobacteraceae</taxon>
        <taxon>Adhaeribacter</taxon>
        <taxon>environmental samples</taxon>
    </lineage>
</organism>
<reference evidence="4" key="1">
    <citation type="submission" date="2020-02" db="EMBL/GenBank/DDBJ databases">
        <authorList>
            <person name="Meier V. D."/>
        </authorList>
    </citation>
    <scope>NUCLEOTIDE SEQUENCE</scope>
    <source>
        <strain evidence="4">AVDCRST_MAG95</strain>
    </source>
</reference>
<dbReference type="SUPFAM" id="SSF55729">
    <property type="entry name" value="Acyl-CoA N-acyltransferases (Nat)"/>
    <property type="match status" value="1"/>
</dbReference>
<dbReference type="NCBIfam" id="TIGR03590">
    <property type="entry name" value="PseG"/>
    <property type="match status" value="1"/>
</dbReference>
<dbReference type="PANTHER" id="PTHR43328:SF1">
    <property type="entry name" value="N-ACETYLTRANSFERASE DOMAIN-CONTAINING PROTEIN"/>
    <property type="match status" value="1"/>
</dbReference>
<feature type="domain" description="N-acetyltransferase" evidence="3">
    <location>
        <begin position="338"/>
        <end position="488"/>
    </location>
</feature>
<protein>
    <recommendedName>
        <fullName evidence="3">N-acetyltransferase domain-containing protein</fullName>
    </recommendedName>
</protein>
<sequence length="489" mass="54703">MPKPTILFRADGNSQIGLGHVVRSLALAEMLLPDFICIFAIQEPKEALARQITDSGCHIEILPFTSDYLREAKQLGQQFGPTAHAVVLDGYQFPAAYQTSLRRYFKTVCLDDIHAIHFVADAIINPAGAVPEKNYLKENYTHLYAGPEYALLRAPFLAAARQIRSISNSSRFFLNLGGADPHNDTLRLLEQLISQPGVAQIETVVGSAYPFLTDLKDFAAQNPSVRVHRQLSAEDMCRLMQTCDAAILPPSTVAYEWCSVGGPLFLYRTAANQKNLEQFLLQHQLAFSYADLAATLPELTNNTKLAQDQLQKQRTYFDGKSSNRLRKIFHSLIYPDLLFLRKAQPSDLMLLFDWINEPAVRQFSLNPAPVPLAMHTSWYQHKLTDKNCFIFIAELRGVPAGMIRFDLSNQEAIISYLLAEEYRGKGLGVLLLQKGLQSFRMATTRFKTISALVQQHNIASVRAFEKAGFTAAPDPDRPLSGILKFTLPA</sequence>
<feature type="active site" description="Proton acceptor" evidence="1">
    <location>
        <position position="20"/>
    </location>
</feature>
<dbReference type="SUPFAM" id="SSF53756">
    <property type="entry name" value="UDP-Glycosyltransferase/glycogen phosphorylase"/>
    <property type="match status" value="1"/>
</dbReference>
<dbReference type="GO" id="GO:0016747">
    <property type="term" value="F:acyltransferase activity, transferring groups other than amino-acyl groups"/>
    <property type="evidence" value="ECO:0007669"/>
    <property type="project" value="InterPro"/>
</dbReference>
<dbReference type="InterPro" id="IPR016181">
    <property type="entry name" value="Acyl_CoA_acyltransferase"/>
</dbReference>
<dbReference type="Pfam" id="PF13302">
    <property type="entry name" value="Acetyltransf_3"/>
    <property type="match status" value="1"/>
</dbReference>
<dbReference type="PANTHER" id="PTHR43328">
    <property type="entry name" value="ACETYLTRANSFERASE-RELATED"/>
    <property type="match status" value="1"/>
</dbReference>
<dbReference type="AlphaFoldDB" id="A0A6J4JFF6"/>
<name>A0A6J4JFF6_9BACT</name>
<dbReference type="CDD" id="cd04301">
    <property type="entry name" value="NAT_SF"/>
    <property type="match status" value="1"/>
</dbReference>
<dbReference type="Gene3D" id="3.40.630.30">
    <property type="match status" value="1"/>
</dbReference>
<dbReference type="Gene3D" id="3.40.50.11190">
    <property type="match status" value="1"/>
</dbReference>
<dbReference type="Gene3D" id="3.40.50.2000">
    <property type="entry name" value="Glycogen Phosphorylase B"/>
    <property type="match status" value="1"/>
</dbReference>
<evidence type="ECO:0000256" key="1">
    <source>
        <dbReference type="PIRSR" id="PIRSR620023-1"/>
    </source>
</evidence>
<gene>
    <name evidence="4" type="ORF">AVDCRST_MAG95-3153</name>
</gene>
<feature type="binding site" evidence="2">
    <location>
        <position position="153"/>
    </location>
    <ligand>
        <name>substrate</name>
    </ligand>
</feature>
<evidence type="ECO:0000259" key="3">
    <source>
        <dbReference type="PROSITE" id="PS51186"/>
    </source>
</evidence>
<dbReference type="InterPro" id="IPR000182">
    <property type="entry name" value="GNAT_dom"/>
</dbReference>
<feature type="binding site" evidence="2">
    <location>
        <position position="256"/>
    </location>
    <ligand>
        <name>substrate</name>
    </ligand>
</feature>
<dbReference type="PROSITE" id="PS51186">
    <property type="entry name" value="GNAT"/>
    <property type="match status" value="1"/>
</dbReference>
<accession>A0A6J4JFF6</accession>
<proteinExistence type="predicted"/>
<evidence type="ECO:0000256" key="2">
    <source>
        <dbReference type="PIRSR" id="PIRSR620023-2"/>
    </source>
</evidence>
<dbReference type="EMBL" id="CADCTJ010000992">
    <property type="protein sequence ID" value="CAA9278586.1"/>
    <property type="molecule type" value="Genomic_DNA"/>
</dbReference>